<sequence>MRFYEFTDQQQQQALIAEENEWRARKRAVQECGLPANVPAVEWTAAEAFSHFKPLFLDAVGDDGDWAQEMAERVFKEPGVILTNIPNV</sequence>
<comment type="caution">
    <text evidence="1">The sequence shown here is derived from an EMBL/GenBank/DDBJ whole genome shotgun (WGS) entry which is preliminary data.</text>
</comment>
<evidence type="ECO:0000313" key="1">
    <source>
        <dbReference type="EMBL" id="MFC0424476.1"/>
    </source>
</evidence>
<accession>A0ABV6K4U7</accession>
<dbReference type="EMBL" id="JBHLUK010000072">
    <property type="protein sequence ID" value="MFC0424476.1"/>
    <property type="molecule type" value="Genomic_DNA"/>
</dbReference>
<protein>
    <submittedName>
        <fullName evidence="1">Uncharacterized protein</fullName>
    </submittedName>
</protein>
<proteinExistence type="predicted"/>
<dbReference type="Proteomes" id="UP001589855">
    <property type="component" value="Unassembled WGS sequence"/>
</dbReference>
<reference evidence="1 2" key="1">
    <citation type="submission" date="2024-09" db="EMBL/GenBank/DDBJ databases">
        <authorList>
            <person name="Sun Q."/>
            <person name="Mori K."/>
        </authorList>
    </citation>
    <scope>NUCLEOTIDE SEQUENCE [LARGE SCALE GENOMIC DNA]</scope>
    <source>
        <strain evidence="1 2">TBRC 4575</strain>
    </source>
</reference>
<keyword evidence="2" id="KW-1185">Reference proteome</keyword>
<dbReference type="RefSeq" id="WP_137644958.1">
    <property type="nucleotide sequence ID" value="NZ_BAABRM010000009.1"/>
</dbReference>
<evidence type="ECO:0000313" key="2">
    <source>
        <dbReference type="Proteomes" id="UP001589855"/>
    </source>
</evidence>
<name>A0ABV6K4U7_9LACO</name>
<organism evidence="1 2">
    <name type="scientific">Lactiplantibacillus plajomi</name>
    <dbReference type="NCBI Taxonomy" id="1457217"/>
    <lineage>
        <taxon>Bacteria</taxon>
        <taxon>Bacillati</taxon>
        <taxon>Bacillota</taxon>
        <taxon>Bacilli</taxon>
        <taxon>Lactobacillales</taxon>
        <taxon>Lactobacillaceae</taxon>
        <taxon>Lactiplantibacillus</taxon>
    </lineage>
</organism>
<gene>
    <name evidence="1" type="ORF">ACFFGS_10125</name>
</gene>